<name>A0A4Q4NG58_ALTAL</name>
<dbReference type="Proteomes" id="UP000291422">
    <property type="component" value="Unassembled WGS sequence"/>
</dbReference>
<dbReference type="EMBL" id="PDXD01000014">
    <property type="protein sequence ID" value="RYN75474.1"/>
    <property type="molecule type" value="Genomic_DNA"/>
</dbReference>
<sequence length="237" mass="26979">MSLPLANSTPNSSILNLPDELLLPIAKYLLIKPRFDQKAYEDLFYLAVANSRFPKIVRSILQGQKALCVPLPKVHALFRTLREFPAAQWADNIESLEITNYVSHGDNDGCMRMSRSNHRENLIRYFISTGDMTLEDGQDRSKMPSRQYSIENDTSFRTDCLKAIREADGVSNNNKWVWKDALRAGHNNAFLALLLLILPNLKALLLGGSHIFHFPMVFRDGDPWQGPMSPKVDDRIH</sequence>
<dbReference type="VEuPathDB" id="FungiDB:CC77DRAFT_1053262"/>
<proteinExistence type="predicted"/>
<evidence type="ECO:0000313" key="2">
    <source>
        <dbReference type="Proteomes" id="UP000291422"/>
    </source>
</evidence>
<dbReference type="AlphaFoldDB" id="A0A4Q4NG58"/>
<evidence type="ECO:0000313" key="1">
    <source>
        <dbReference type="EMBL" id="RYN75474.1"/>
    </source>
</evidence>
<reference evidence="2" key="1">
    <citation type="journal article" date="2019" name="bioRxiv">
        <title>Genomics, evolutionary history and diagnostics of the Alternaria alternata species group including apple and Asian pear pathotypes.</title>
        <authorList>
            <person name="Armitage A.D."/>
            <person name="Cockerton H.M."/>
            <person name="Sreenivasaprasad S."/>
            <person name="Woodhall J.W."/>
            <person name="Lane C.R."/>
            <person name="Harrison R.J."/>
            <person name="Clarkson J.P."/>
        </authorList>
    </citation>
    <scope>NUCLEOTIDE SEQUENCE [LARGE SCALE GENOMIC DNA]</scope>
    <source>
        <strain evidence="2">FERA 1177</strain>
    </source>
</reference>
<gene>
    <name evidence="1" type="ORF">AA0117_g6262</name>
</gene>
<protein>
    <submittedName>
        <fullName evidence="1">Uncharacterized protein</fullName>
    </submittedName>
</protein>
<accession>A0A4Q4NG58</accession>
<organism evidence="1 2">
    <name type="scientific">Alternaria alternata</name>
    <name type="common">Alternaria rot fungus</name>
    <name type="synonym">Torula alternata</name>
    <dbReference type="NCBI Taxonomy" id="5599"/>
    <lineage>
        <taxon>Eukaryota</taxon>
        <taxon>Fungi</taxon>
        <taxon>Dikarya</taxon>
        <taxon>Ascomycota</taxon>
        <taxon>Pezizomycotina</taxon>
        <taxon>Dothideomycetes</taxon>
        <taxon>Pleosporomycetidae</taxon>
        <taxon>Pleosporales</taxon>
        <taxon>Pleosporineae</taxon>
        <taxon>Pleosporaceae</taxon>
        <taxon>Alternaria</taxon>
        <taxon>Alternaria sect. Alternaria</taxon>
        <taxon>Alternaria alternata complex</taxon>
    </lineage>
</organism>
<comment type="caution">
    <text evidence="1">The sequence shown here is derived from an EMBL/GenBank/DDBJ whole genome shotgun (WGS) entry which is preliminary data.</text>
</comment>